<dbReference type="Proteomes" id="UP000610960">
    <property type="component" value="Unassembled WGS sequence"/>
</dbReference>
<organism evidence="1 2">
    <name type="scientific">Thermocladium modestius</name>
    <dbReference type="NCBI Taxonomy" id="62609"/>
    <lineage>
        <taxon>Archaea</taxon>
        <taxon>Thermoproteota</taxon>
        <taxon>Thermoprotei</taxon>
        <taxon>Thermoproteales</taxon>
        <taxon>Thermoproteaceae</taxon>
        <taxon>Thermocladium</taxon>
    </lineage>
</organism>
<dbReference type="AlphaFoldDB" id="A0A830GVV3"/>
<proteinExistence type="predicted"/>
<name>A0A830GVV3_9CREN</name>
<dbReference type="EMBL" id="BMNL01000003">
    <property type="protein sequence ID" value="GGP21359.1"/>
    <property type="molecule type" value="Genomic_DNA"/>
</dbReference>
<reference evidence="1" key="1">
    <citation type="journal article" date="2014" name="Int. J. Syst. Evol. Microbiol.">
        <title>Complete genome sequence of Corynebacterium casei LMG S-19264T (=DSM 44701T), isolated from a smear-ripened cheese.</title>
        <authorList>
            <consortium name="US DOE Joint Genome Institute (JGI-PGF)"/>
            <person name="Walter F."/>
            <person name="Albersmeier A."/>
            <person name="Kalinowski J."/>
            <person name="Ruckert C."/>
        </authorList>
    </citation>
    <scope>NUCLEOTIDE SEQUENCE</scope>
    <source>
        <strain evidence="1">JCM 10088</strain>
    </source>
</reference>
<evidence type="ECO:0000313" key="1">
    <source>
        <dbReference type="EMBL" id="GGP21359.1"/>
    </source>
</evidence>
<gene>
    <name evidence="1" type="ORF">GCM10007981_12860</name>
</gene>
<reference evidence="1" key="2">
    <citation type="submission" date="2020-09" db="EMBL/GenBank/DDBJ databases">
        <authorList>
            <person name="Sun Q."/>
            <person name="Ohkuma M."/>
        </authorList>
    </citation>
    <scope>NUCLEOTIDE SEQUENCE</scope>
    <source>
        <strain evidence="1">JCM 10088</strain>
    </source>
</reference>
<evidence type="ECO:0000313" key="2">
    <source>
        <dbReference type="Proteomes" id="UP000610960"/>
    </source>
</evidence>
<keyword evidence="2" id="KW-1185">Reference proteome</keyword>
<sequence>MTSYTDFTNVEKAVAEALWNVVKESRGSCVSFIPKTLLERSNNNSLKNNMLPVVFTLVKHILDVLTSRGLLEKDDSRSVIRYKLCKTSELWALCKESDNPDKVEKLIRDLVE</sequence>
<protein>
    <submittedName>
        <fullName evidence="1">Uncharacterized protein</fullName>
    </submittedName>
</protein>
<accession>A0A830GVV3</accession>
<comment type="caution">
    <text evidence="1">The sequence shown here is derived from an EMBL/GenBank/DDBJ whole genome shotgun (WGS) entry which is preliminary data.</text>
</comment>